<sequence length="58" mass="6281">MQTSKGEAGLDHYQVRQYTGWYRHMALAMHAHAFLTATRARAAVEKGATTPATASSSS</sequence>
<protein>
    <submittedName>
        <fullName evidence="1">Uncharacterized protein</fullName>
    </submittedName>
</protein>
<dbReference type="EMBL" id="WOGU01000007">
    <property type="protein sequence ID" value="MUN63415.1"/>
    <property type="molecule type" value="Genomic_DNA"/>
</dbReference>
<dbReference type="AlphaFoldDB" id="A0A6N8GR35"/>
<accession>A0A6N8GR35</accession>
<keyword evidence="2" id="KW-1185">Reference proteome</keyword>
<evidence type="ECO:0000313" key="1">
    <source>
        <dbReference type="EMBL" id="MUN63415.1"/>
    </source>
</evidence>
<organism evidence="1 2">
    <name type="scientific">Kocuria sediminis</name>
    <dbReference type="NCBI Taxonomy" id="1038857"/>
    <lineage>
        <taxon>Bacteria</taxon>
        <taxon>Bacillati</taxon>
        <taxon>Actinomycetota</taxon>
        <taxon>Actinomycetes</taxon>
        <taxon>Micrococcales</taxon>
        <taxon>Micrococcaceae</taxon>
        <taxon>Kocuria</taxon>
    </lineage>
</organism>
<reference evidence="1 2" key="1">
    <citation type="submission" date="2019-12" db="EMBL/GenBank/DDBJ databases">
        <authorList>
            <person name="Shi Y."/>
        </authorList>
    </citation>
    <scope>NUCLEOTIDE SEQUENCE [LARGE SCALE GENOMIC DNA]</scope>
    <source>
        <strain evidence="1 2">JCM 17929</strain>
    </source>
</reference>
<evidence type="ECO:0000313" key="2">
    <source>
        <dbReference type="Proteomes" id="UP000436989"/>
    </source>
</evidence>
<proteinExistence type="predicted"/>
<comment type="caution">
    <text evidence="1">The sequence shown here is derived from an EMBL/GenBank/DDBJ whole genome shotgun (WGS) entry which is preliminary data.</text>
</comment>
<dbReference type="Proteomes" id="UP000436989">
    <property type="component" value="Unassembled WGS sequence"/>
</dbReference>
<name>A0A6N8GR35_9MICC</name>
<dbReference type="RefSeq" id="WP_156269330.1">
    <property type="nucleotide sequence ID" value="NZ_WOGU01000007.1"/>
</dbReference>
<gene>
    <name evidence="1" type="ORF">GMA12_09725</name>
</gene>